<dbReference type="Proteomes" id="UP000249402">
    <property type="component" value="Unassembled WGS sequence"/>
</dbReference>
<keyword evidence="4" id="KW-0539">Nucleus</keyword>
<reference evidence="7 8" key="1">
    <citation type="submission" date="2018-02" db="EMBL/GenBank/DDBJ databases">
        <title>The genomes of Aspergillus section Nigri reveals drivers in fungal speciation.</title>
        <authorList>
            <consortium name="DOE Joint Genome Institute"/>
            <person name="Vesth T.C."/>
            <person name="Nybo J."/>
            <person name="Theobald S."/>
            <person name="Brandl J."/>
            <person name="Frisvad J.C."/>
            <person name="Nielsen K.F."/>
            <person name="Lyhne E.K."/>
            <person name="Kogle M.E."/>
            <person name="Kuo A."/>
            <person name="Riley R."/>
            <person name="Clum A."/>
            <person name="Nolan M."/>
            <person name="Lipzen A."/>
            <person name="Salamov A."/>
            <person name="Henrissat B."/>
            <person name="Wiebenga A."/>
            <person name="De vries R.P."/>
            <person name="Grigoriev I.V."/>
            <person name="Mortensen U.H."/>
            <person name="Andersen M.R."/>
            <person name="Baker S.E."/>
        </authorList>
    </citation>
    <scope>NUCLEOTIDE SEQUENCE [LARGE SCALE GENOMIC DNA]</scope>
    <source>
        <strain evidence="7 8">CBS 121593</strain>
    </source>
</reference>
<keyword evidence="8" id="KW-1185">Reference proteome</keyword>
<gene>
    <name evidence="7" type="ORF">BO80DRAFT_427634</name>
</gene>
<protein>
    <recommendedName>
        <fullName evidence="6">Zn(2)-C6 fungal-type domain-containing protein</fullName>
    </recommendedName>
</protein>
<dbReference type="OrthoDB" id="2123952at2759"/>
<dbReference type="InterPro" id="IPR036864">
    <property type="entry name" value="Zn2-C6_fun-type_DNA-bd_sf"/>
</dbReference>
<dbReference type="VEuPathDB" id="FungiDB:BO80DRAFT_427634"/>
<evidence type="ECO:0000256" key="5">
    <source>
        <dbReference type="SAM" id="MobiDB-lite"/>
    </source>
</evidence>
<feature type="region of interest" description="Disordered" evidence="5">
    <location>
        <begin position="531"/>
        <end position="561"/>
    </location>
</feature>
<dbReference type="GO" id="GO:0003677">
    <property type="term" value="F:DNA binding"/>
    <property type="evidence" value="ECO:0007669"/>
    <property type="project" value="UniProtKB-KW"/>
</dbReference>
<proteinExistence type="predicted"/>
<evidence type="ECO:0000313" key="8">
    <source>
        <dbReference type="Proteomes" id="UP000249402"/>
    </source>
</evidence>
<name>A0A395GTX7_9EURO</name>
<keyword evidence="2" id="KW-0238">DNA-binding</keyword>
<dbReference type="EMBL" id="KZ824456">
    <property type="protein sequence ID" value="RAK98127.1"/>
    <property type="molecule type" value="Genomic_DNA"/>
</dbReference>
<evidence type="ECO:0000313" key="7">
    <source>
        <dbReference type="EMBL" id="RAK98127.1"/>
    </source>
</evidence>
<dbReference type="GeneID" id="37224926"/>
<dbReference type="CDD" id="cd12148">
    <property type="entry name" value="fungal_TF_MHR"/>
    <property type="match status" value="1"/>
</dbReference>
<keyword evidence="3" id="KW-0804">Transcription</keyword>
<dbReference type="AlphaFoldDB" id="A0A395GTX7"/>
<dbReference type="GO" id="GO:0008270">
    <property type="term" value="F:zinc ion binding"/>
    <property type="evidence" value="ECO:0007669"/>
    <property type="project" value="InterPro"/>
</dbReference>
<dbReference type="PANTHER" id="PTHR47431:SF5">
    <property type="entry name" value="ZN(II)2CYS6 TRANSCRIPTION FACTOR (EUROFUNG)"/>
    <property type="match status" value="1"/>
</dbReference>
<evidence type="ECO:0000256" key="3">
    <source>
        <dbReference type="ARBA" id="ARBA00023163"/>
    </source>
</evidence>
<keyword evidence="1" id="KW-0805">Transcription regulation</keyword>
<evidence type="ECO:0000256" key="4">
    <source>
        <dbReference type="ARBA" id="ARBA00023242"/>
    </source>
</evidence>
<sequence length="659" mass="73131">MTDSRASKIRCNGQNPCANCSTHRQQCQYRPSRRGGARRGAAAAEELALRRAERLANETNTGIHVEASDADSEGYHRRSEIDATVPVPVLLPSPVEREPQRCGRVLDNSSIGFPSARSGSGITDNGLLRTGDRSAWSLRAYRCDQDLINAYYIFIHPYFPVLPPPAESQYSDRYMTLIPQSPHANASLLPYWPTSSLGLAVAAILALIPHPGDVYAAHEEAVTLRRSYADLYARSALETVEDSLESFSEMDLSKGPRSTLHPDVPRKMESVLALGLLTLYECCQRGNVAKMRVRANQALTVAMDLSLHGQKSLTDCFDARRRCWWGTISLVYLSSLMTASPPIITSDDLRITIPFPEIRGCREPWPLLINAQVLLLHSCSIERQLIQGDNNNNSDNSNNPRLPSSLREEIKSLDTSLLDLAAEADRYRCIANCQGTEADSERILWATSSALLHMARLALHRIRAFPEPSIFFSEQCDLLASNTGRSSSRPFQLSPSRMNEINSLFPFTEQESIRICLQSSLVVSRISRRLPSPNPAYSDAADAPDGENTASWVSRSRPSLGSPRSIPYLACGQLQCFYALTMVLWRVRAAAYAGNLSSVYYLLDRPSVQTEVQDAERLMEELHLGMEALMASFRADSVFEGVGMMAKEMEAVYKATIMD</sequence>
<evidence type="ECO:0000259" key="6">
    <source>
        <dbReference type="Pfam" id="PF00172"/>
    </source>
</evidence>
<organism evidence="7 8">
    <name type="scientific">Aspergillus ibericus CBS 121593</name>
    <dbReference type="NCBI Taxonomy" id="1448316"/>
    <lineage>
        <taxon>Eukaryota</taxon>
        <taxon>Fungi</taxon>
        <taxon>Dikarya</taxon>
        <taxon>Ascomycota</taxon>
        <taxon>Pezizomycotina</taxon>
        <taxon>Eurotiomycetes</taxon>
        <taxon>Eurotiomycetidae</taxon>
        <taxon>Eurotiales</taxon>
        <taxon>Aspergillaceae</taxon>
        <taxon>Aspergillus</taxon>
        <taxon>Aspergillus subgen. Circumdati</taxon>
    </lineage>
</organism>
<feature type="domain" description="Zn(2)-C6 fungal-type" evidence="6">
    <location>
        <begin position="5"/>
        <end position="34"/>
    </location>
</feature>
<evidence type="ECO:0000256" key="2">
    <source>
        <dbReference type="ARBA" id="ARBA00023125"/>
    </source>
</evidence>
<dbReference type="RefSeq" id="XP_025572455.1">
    <property type="nucleotide sequence ID" value="XM_025720061.1"/>
</dbReference>
<dbReference type="Pfam" id="PF00172">
    <property type="entry name" value="Zn_clus"/>
    <property type="match status" value="1"/>
</dbReference>
<dbReference type="Gene3D" id="4.10.240.10">
    <property type="entry name" value="Zn(2)-C6 fungal-type DNA-binding domain"/>
    <property type="match status" value="1"/>
</dbReference>
<dbReference type="CDD" id="cd00067">
    <property type="entry name" value="GAL4"/>
    <property type="match status" value="1"/>
</dbReference>
<accession>A0A395GTX7</accession>
<dbReference type="GO" id="GO:0000981">
    <property type="term" value="F:DNA-binding transcription factor activity, RNA polymerase II-specific"/>
    <property type="evidence" value="ECO:0007669"/>
    <property type="project" value="InterPro"/>
</dbReference>
<dbReference type="GO" id="GO:0009893">
    <property type="term" value="P:positive regulation of metabolic process"/>
    <property type="evidence" value="ECO:0007669"/>
    <property type="project" value="UniProtKB-ARBA"/>
</dbReference>
<dbReference type="STRING" id="1448316.A0A395GTX7"/>
<dbReference type="InterPro" id="IPR001138">
    <property type="entry name" value="Zn2Cys6_DnaBD"/>
</dbReference>
<dbReference type="PANTHER" id="PTHR47431">
    <property type="entry name" value="ZN(II)2CYS6 TRANSCRIPTION FACTOR (EUROFUNG)-RELATED"/>
    <property type="match status" value="1"/>
</dbReference>
<evidence type="ECO:0000256" key="1">
    <source>
        <dbReference type="ARBA" id="ARBA00023015"/>
    </source>
</evidence>